<evidence type="ECO:0000256" key="1">
    <source>
        <dbReference type="ARBA" id="ARBA00006432"/>
    </source>
</evidence>
<keyword evidence="9" id="KW-1185">Reference proteome</keyword>
<name>A0A840HQE7_9SPHN</name>
<dbReference type="PANTHER" id="PTHR43767:SF1">
    <property type="entry name" value="NONRIBOSOMAL PEPTIDE SYNTHASE PES1 (EUROFUNG)-RELATED"/>
    <property type="match status" value="1"/>
</dbReference>
<dbReference type="AlphaFoldDB" id="A0A840HQE7"/>
<protein>
    <recommendedName>
        <fullName evidence="5">3-methylmercaptopropionyl-CoA ligase</fullName>
        <ecNumber evidence="4">6.2.1.44</ecNumber>
    </recommendedName>
</protein>
<dbReference type="Proteomes" id="UP000575068">
    <property type="component" value="Unassembled WGS sequence"/>
</dbReference>
<dbReference type="RefSeq" id="WP_184473983.1">
    <property type="nucleotide sequence ID" value="NZ_JACHOV010000001.1"/>
</dbReference>
<dbReference type="EC" id="6.2.1.44" evidence="4"/>
<evidence type="ECO:0000256" key="5">
    <source>
        <dbReference type="ARBA" id="ARBA00067668"/>
    </source>
</evidence>
<proteinExistence type="inferred from homology"/>
<evidence type="ECO:0000259" key="7">
    <source>
        <dbReference type="Pfam" id="PF13193"/>
    </source>
</evidence>
<dbReference type="FunFam" id="3.30.300.30:FF:000008">
    <property type="entry name" value="2,3-dihydroxybenzoate-AMP ligase"/>
    <property type="match status" value="1"/>
</dbReference>
<comment type="similarity">
    <text evidence="1">Belongs to the ATP-dependent AMP-binding enzyme family.</text>
</comment>
<feature type="domain" description="AMP-dependent synthetase/ligase" evidence="6">
    <location>
        <begin position="19"/>
        <end position="376"/>
    </location>
</feature>
<dbReference type="InterPro" id="IPR025110">
    <property type="entry name" value="AMP-bd_C"/>
</dbReference>
<dbReference type="InterPro" id="IPR045851">
    <property type="entry name" value="AMP-bd_C_sf"/>
</dbReference>
<sequence>MPVRPYDNIPVPTLHAIVTEHAGRTPDAPAIRFNDSMLSYRQLDARANRVAHSLIRDGVKPGQRIVFLGRNSDAVPLLALGANKAGIVPVPLNWRLAPAEIAQLVRDCEAPIIFAEPDFLPVIEGTDDAQAFRTVSARDLLAEDNWLSDDETPINASADSEAIALQVYTSGTTGHPKGVMLPHRALLGINALRHAVAWDSWGPKDVTLVQTPLGHIGAFGGLARALYFGALAIIHESFDAAATLSAIERDKVSKLALVPTAIKMILDHPEARTVDYSSLDTIIYGSAPITPTLLREAVATFGCRFAQSYGMSETSGATVALPPEDHDPSGTHRMTGAGKPLPATELKIVGEDGDPLPAGQTGEIWIRSIANMAGYWKLPEESANTLTPDGWVRTGDAGYLEEDGYLYVCGRVKEMIISGAENIYPAEVENAIVSHPGVAEVAVIGLPDPHWGEAVTAIIVLQTGAAADAQAITDWARQQIAGYKVPKAIHFVEALPLNATGKVDKRQLRDQWAAAPLAERA</sequence>
<comment type="caution">
    <text evidence="8">The sequence shown here is derived from an EMBL/GenBank/DDBJ whole genome shotgun (WGS) entry which is preliminary data.</text>
</comment>
<accession>A0A840HQE7</accession>
<feature type="domain" description="AMP-binding enzyme C-terminal" evidence="7">
    <location>
        <begin position="427"/>
        <end position="502"/>
    </location>
</feature>
<dbReference type="Gene3D" id="3.30.300.30">
    <property type="match status" value="1"/>
</dbReference>
<reference evidence="8 9" key="1">
    <citation type="submission" date="2020-08" db="EMBL/GenBank/DDBJ databases">
        <title>Genomic Encyclopedia of Type Strains, Phase IV (KMG-IV): sequencing the most valuable type-strain genomes for metagenomic binning, comparative biology and taxonomic classification.</title>
        <authorList>
            <person name="Goeker M."/>
        </authorList>
    </citation>
    <scope>NUCLEOTIDE SEQUENCE [LARGE SCALE GENOMIC DNA]</scope>
    <source>
        <strain evidence="8 9">DSM 7465</strain>
    </source>
</reference>
<dbReference type="Pfam" id="PF13193">
    <property type="entry name" value="AMP-binding_C"/>
    <property type="match status" value="1"/>
</dbReference>
<keyword evidence="2 8" id="KW-0436">Ligase</keyword>
<dbReference type="InterPro" id="IPR000873">
    <property type="entry name" value="AMP-dep_synth/lig_dom"/>
</dbReference>
<dbReference type="PANTHER" id="PTHR43767">
    <property type="entry name" value="LONG-CHAIN-FATTY-ACID--COA LIGASE"/>
    <property type="match status" value="1"/>
</dbReference>
<dbReference type="Pfam" id="PF00501">
    <property type="entry name" value="AMP-binding"/>
    <property type="match status" value="1"/>
</dbReference>
<dbReference type="Gene3D" id="3.40.50.12780">
    <property type="entry name" value="N-terminal domain of ligase-like"/>
    <property type="match status" value="1"/>
</dbReference>
<evidence type="ECO:0000313" key="9">
    <source>
        <dbReference type="Proteomes" id="UP000575068"/>
    </source>
</evidence>
<dbReference type="InterPro" id="IPR050237">
    <property type="entry name" value="ATP-dep_AMP-bd_enzyme"/>
</dbReference>
<dbReference type="NCBIfam" id="NF004837">
    <property type="entry name" value="PRK06187.1"/>
    <property type="match status" value="1"/>
</dbReference>
<dbReference type="InterPro" id="IPR042099">
    <property type="entry name" value="ANL_N_sf"/>
</dbReference>
<evidence type="ECO:0000256" key="4">
    <source>
        <dbReference type="ARBA" id="ARBA00066616"/>
    </source>
</evidence>
<dbReference type="SUPFAM" id="SSF56801">
    <property type="entry name" value="Acetyl-CoA synthetase-like"/>
    <property type="match status" value="1"/>
</dbReference>
<comment type="catalytic activity">
    <reaction evidence="3">
        <text>3-(methylsulfanyl)propanoate + ATP + CoA = 3-(methylsulfanyl)propanoyl-CoA + AMP + diphosphate</text>
        <dbReference type="Rhea" id="RHEA:43052"/>
        <dbReference type="ChEBI" id="CHEBI:30616"/>
        <dbReference type="ChEBI" id="CHEBI:33019"/>
        <dbReference type="ChEBI" id="CHEBI:49016"/>
        <dbReference type="ChEBI" id="CHEBI:57287"/>
        <dbReference type="ChEBI" id="CHEBI:82815"/>
        <dbReference type="ChEBI" id="CHEBI:456215"/>
        <dbReference type="EC" id="6.2.1.44"/>
    </reaction>
    <physiologicalReaction direction="left-to-right" evidence="3">
        <dbReference type="Rhea" id="RHEA:43053"/>
    </physiologicalReaction>
</comment>
<evidence type="ECO:0000256" key="2">
    <source>
        <dbReference type="ARBA" id="ARBA00022598"/>
    </source>
</evidence>
<evidence type="ECO:0000256" key="3">
    <source>
        <dbReference type="ARBA" id="ARBA00051915"/>
    </source>
</evidence>
<dbReference type="EMBL" id="JACHOV010000001">
    <property type="protein sequence ID" value="MBB4640155.1"/>
    <property type="molecule type" value="Genomic_DNA"/>
</dbReference>
<evidence type="ECO:0000259" key="6">
    <source>
        <dbReference type="Pfam" id="PF00501"/>
    </source>
</evidence>
<gene>
    <name evidence="8" type="ORF">HNQ99_000435</name>
</gene>
<dbReference type="GO" id="GO:0016878">
    <property type="term" value="F:acid-thiol ligase activity"/>
    <property type="evidence" value="ECO:0007669"/>
    <property type="project" value="UniProtKB-ARBA"/>
</dbReference>
<evidence type="ECO:0000313" key="8">
    <source>
        <dbReference type="EMBL" id="MBB4640155.1"/>
    </source>
</evidence>
<organism evidence="8 9">
    <name type="scientific">Rhizorhapis suberifaciens</name>
    <name type="common">corky root of lettuce</name>
    <dbReference type="NCBI Taxonomy" id="13656"/>
    <lineage>
        <taxon>Bacteria</taxon>
        <taxon>Pseudomonadati</taxon>
        <taxon>Pseudomonadota</taxon>
        <taxon>Alphaproteobacteria</taxon>
        <taxon>Sphingomonadales</taxon>
        <taxon>Sphingomonadaceae</taxon>
        <taxon>Rhizorhapis</taxon>
    </lineage>
</organism>